<accession>A0ABV3TIM1</accession>
<evidence type="ECO:0000256" key="1">
    <source>
        <dbReference type="SAM" id="SignalP"/>
    </source>
</evidence>
<feature type="signal peptide" evidence="1">
    <location>
        <begin position="1"/>
        <end position="20"/>
    </location>
</feature>
<proteinExistence type="predicted"/>
<gene>
    <name evidence="2" type="ORF">AB4874_07215</name>
</gene>
<dbReference type="Proteomes" id="UP001557465">
    <property type="component" value="Unassembled WGS sequence"/>
</dbReference>
<organism evidence="2 3">
    <name type="scientific">Thioclava arctica</name>
    <dbReference type="NCBI Taxonomy" id="3238301"/>
    <lineage>
        <taxon>Bacteria</taxon>
        <taxon>Pseudomonadati</taxon>
        <taxon>Pseudomonadota</taxon>
        <taxon>Alphaproteobacteria</taxon>
        <taxon>Rhodobacterales</taxon>
        <taxon>Paracoccaceae</taxon>
        <taxon>Thioclava</taxon>
    </lineage>
</organism>
<dbReference type="RefSeq" id="WP_368391473.1">
    <property type="nucleotide sequence ID" value="NZ_JBFRYC010000003.1"/>
</dbReference>
<protein>
    <recommendedName>
        <fullName evidence="4">Secreted protein</fullName>
    </recommendedName>
</protein>
<feature type="chain" id="PRO_5045335911" description="Secreted protein" evidence="1">
    <location>
        <begin position="21"/>
        <end position="53"/>
    </location>
</feature>
<comment type="caution">
    <text evidence="2">The sequence shown here is derived from an EMBL/GenBank/DDBJ whole genome shotgun (WGS) entry which is preliminary data.</text>
</comment>
<keyword evidence="3" id="KW-1185">Reference proteome</keyword>
<dbReference type="EMBL" id="JBFRYC010000003">
    <property type="protein sequence ID" value="MEX1661441.1"/>
    <property type="molecule type" value="Genomic_DNA"/>
</dbReference>
<reference evidence="2 3" key="1">
    <citation type="journal article" date="2011" name="Int. J. Syst. Evol. Microbiol.">
        <title>Zhongshania antarctica gen. nov., sp. nov. and Zhongshania guokunii sp. nov., gammaproteobacteria respectively isolated from coastal attached (fast) ice and surface seawater of the Antarctic.</title>
        <authorList>
            <person name="Li H.J."/>
            <person name="Zhang X.Y."/>
            <person name="Chen C.X."/>
            <person name="Zhang Y.J."/>
            <person name="Gao Z.M."/>
            <person name="Yu Y."/>
            <person name="Chen X.L."/>
            <person name="Chen B."/>
            <person name="Zhang Y.Z."/>
        </authorList>
    </citation>
    <scope>NUCLEOTIDE SEQUENCE [LARGE SCALE GENOMIC DNA]</scope>
    <source>
        <strain evidence="2 3">15-R06ZXC-3</strain>
    </source>
</reference>
<evidence type="ECO:0000313" key="3">
    <source>
        <dbReference type="Proteomes" id="UP001557465"/>
    </source>
</evidence>
<evidence type="ECO:0000313" key="2">
    <source>
        <dbReference type="EMBL" id="MEX1661441.1"/>
    </source>
</evidence>
<evidence type="ECO:0008006" key="4">
    <source>
        <dbReference type="Google" id="ProtNLM"/>
    </source>
</evidence>
<keyword evidence="1" id="KW-0732">Signal</keyword>
<name>A0ABV3TIM1_9RHOB</name>
<sequence>MKRIIIALALTMMTTGAASAGIGDFSLPRLEFPTTGGDVTQACNPLTQACAQD</sequence>